<protein>
    <submittedName>
        <fullName evidence="5">Sugar ABC transporter substrate-binding protein</fullName>
    </submittedName>
</protein>
<feature type="domain" description="Periplasmic binding protein" evidence="4">
    <location>
        <begin position="42"/>
        <end position="286"/>
    </location>
</feature>
<comment type="subcellular location">
    <subcellularLocation>
        <location evidence="1">Cell envelope</location>
    </subcellularLocation>
</comment>
<organism evidence="5 6">
    <name type="scientific">Nonomuraea insulae</name>
    <dbReference type="NCBI Taxonomy" id="1616787"/>
    <lineage>
        <taxon>Bacteria</taxon>
        <taxon>Bacillati</taxon>
        <taxon>Actinomycetota</taxon>
        <taxon>Actinomycetes</taxon>
        <taxon>Streptosporangiales</taxon>
        <taxon>Streptosporangiaceae</taxon>
        <taxon>Nonomuraea</taxon>
    </lineage>
</organism>
<dbReference type="PANTHER" id="PTHR46847">
    <property type="entry name" value="D-ALLOSE-BINDING PERIPLASMIC PROTEIN-RELATED"/>
    <property type="match status" value="1"/>
</dbReference>
<evidence type="ECO:0000259" key="4">
    <source>
        <dbReference type="Pfam" id="PF13407"/>
    </source>
</evidence>
<evidence type="ECO:0000256" key="2">
    <source>
        <dbReference type="ARBA" id="ARBA00007639"/>
    </source>
</evidence>
<name>A0ABW1CFV5_9ACTN</name>
<dbReference type="Pfam" id="PF13407">
    <property type="entry name" value="Peripla_BP_4"/>
    <property type="match status" value="1"/>
</dbReference>
<evidence type="ECO:0000256" key="3">
    <source>
        <dbReference type="ARBA" id="ARBA00022729"/>
    </source>
</evidence>
<keyword evidence="3" id="KW-0732">Signal</keyword>
<evidence type="ECO:0000256" key="1">
    <source>
        <dbReference type="ARBA" id="ARBA00004196"/>
    </source>
</evidence>
<dbReference type="SUPFAM" id="SSF53822">
    <property type="entry name" value="Periplasmic binding protein-like I"/>
    <property type="match status" value="1"/>
</dbReference>
<sequence>MHPTRYLVAAGLLALTACGTVGDTGTSPKNEKISLVGVAGNAVDPYWTTLMCGATRKAKELGVTLTWKASQTPSSQDQQTNLDAALLTKPSGLILAPLQAGQFSAKVGQLMGQGLPVVVVNSPITPPTEYQLVQSDPDVHAFAKMIAKQVGHSGTFAVLGGRPGTVALDNRWKPVVTELAKVAPKVKVLDTEYTDFDRNKAASIVSSWMIAHPDLTAVYAVTGPEGGGAAAAVQQAGKQGKVKIYSYDATPDVVSALKGGTITALLAQAPAVQGQKAVEVMVDYLKSAPAPGAVRQAAQPQILIPPKILTKDNVDLAEGQDYLYKPTCDA</sequence>
<dbReference type="RefSeq" id="WP_379513593.1">
    <property type="nucleotide sequence ID" value="NZ_JBHSPA010000012.1"/>
</dbReference>
<dbReference type="Proteomes" id="UP001596058">
    <property type="component" value="Unassembled WGS sequence"/>
</dbReference>
<evidence type="ECO:0000313" key="6">
    <source>
        <dbReference type="Proteomes" id="UP001596058"/>
    </source>
</evidence>
<comment type="similarity">
    <text evidence="2">Belongs to the bacterial solute-binding protein 2 family.</text>
</comment>
<keyword evidence="6" id="KW-1185">Reference proteome</keyword>
<comment type="caution">
    <text evidence="5">The sequence shown here is derived from an EMBL/GenBank/DDBJ whole genome shotgun (WGS) entry which is preliminary data.</text>
</comment>
<reference evidence="6" key="1">
    <citation type="journal article" date="2019" name="Int. J. Syst. Evol. Microbiol.">
        <title>The Global Catalogue of Microorganisms (GCM) 10K type strain sequencing project: providing services to taxonomists for standard genome sequencing and annotation.</title>
        <authorList>
            <consortium name="The Broad Institute Genomics Platform"/>
            <consortium name="The Broad Institute Genome Sequencing Center for Infectious Disease"/>
            <person name="Wu L."/>
            <person name="Ma J."/>
        </authorList>
    </citation>
    <scope>NUCLEOTIDE SEQUENCE [LARGE SCALE GENOMIC DNA]</scope>
    <source>
        <strain evidence="6">CCUG 53903</strain>
    </source>
</reference>
<dbReference type="InterPro" id="IPR028082">
    <property type="entry name" value="Peripla_BP_I"/>
</dbReference>
<dbReference type="PANTHER" id="PTHR46847:SF4">
    <property type="entry name" value="AUTOINDUCER 2-BINDING PROTEIN LSRB"/>
    <property type="match status" value="1"/>
</dbReference>
<gene>
    <name evidence="5" type="ORF">ACFPZ3_09395</name>
</gene>
<evidence type="ECO:0000313" key="5">
    <source>
        <dbReference type="EMBL" id="MFC5824062.1"/>
    </source>
</evidence>
<dbReference type="EMBL" id="JBHSPA010000012">
    <property type="protein sequence ID" value="MFC5824062.1"/>
    <property type="molecule type" value="Genomic_DNA"/>
</dbReference>
<accession>A0ABW1CFV5</accession>
<dbReference type="InterPro" id="IPR025997">
    <property type="entry name" value="SBP_2_dom"/>
</dbReference>
<dbReference type="Gene3D" id="3.40.50.2300">
    <property type="match status" value="2"/>
</dbReference>
<proteinExistence type="inferred from homology"/>
<dbReference type="PROSITE" id="PS51257">
    <property type="entry name" value="PROKAR_LIPOPROTEIN"/>
    <property type="match status" value="1"/>
</dbReference>